<dbReference type="Gene3D" id="3.10.350.10">
    <property type="entry name" value="LysM domain"/>
    <property type="match status" value="1"/>
</dbReference>
<proteinExistence type="inferred from homology"/>
<dbReference type="GO" id="GO:0008843">
    <property type="term" value="F:endochitinase activity"/>
    <property type="evidence" value="ECO:0007669"/>
    <property type="project" value="UniProtKB-EC"/>
</dbReference>
<dbReference type="InterPro" id="IPR036779">
    <property type="entry name" value="LysM_dom_sf"/>
</dbReference>
<keyword evidence="5 11" id="KW-0378">Hydrolase</keyword>
<gene>
    <name evidence="15" type="ORF">M011DRAFT_510545</name>
</gene>
<dbReference type="CDD" id="cd00118">
    <property type="entry name" value="LysM"/>
    <property type="match status" value="1"/>
</dbReference>
<dbReference type="SMART" id="SM00270">
    <property type="entry name" value="ChtBD1"/>
    <property type="match status" value="1"/>
</dbReference>
<dbReference type="Pfam" id="PF00704">
    <property type="entry name" value="Glyco_hydro_18"/>
    <property type="match status" value="1"/>
</dbReference>
<dbReference type="SUPFAM" id="SSF57016">
    <property type="entry name" value="Plant lectins/antimicrobial peptides"/>
    <property type="match status" value="1"/>
</dbReference>
<dbReference type="InterPro" id="IPR029070">
    <property type="entry name" value="Chitinase_insertion_sf"/>
</dbReference>
<evidence type="ECO:0000256" key="10">
    <source>
        <dbReference type="ARBA" id="ARBA00023326"/>
    </source>
</evidence>
<dbReference type="EC" id="3.2.1.14" evidence="3"/>
<keyword evidence="6" id="KW-0146">Chitin degradation</keyword>
<evidence type="ECO:0000256" key="9">
    <source>
        <dbReference type="ARBA" id="ARBA00023295"/>
    </source>
</evidence>
<evidence type="ECO:0000256" key="8">
    <source>
        <dbReference type="ARBA" id="ARBA00023277"/>
    </source>
</evidence>
<dbReference type="OrthoDB" id="73875at2759"/>
<dbReference type="Gene3D" id="3.10.50.10">
    <property type="match status" value="1"/>
</dbReference>
<keyword evidence="16" id="KW-1185">Reference proteome</keyword>
<dbReference type="InterPro" id="IPR053214">
    <property type="entry name" value="LysM12-like"/>
</dbReference>
<evidence type="ECO:0000256" key="2">
    <source>
        <dbReference type="ARBA" id="ARBA00008682"/>
    </source>
</evidence>
<keyword evidence="4" id="KW-0147">Chitin-binding</keyword>
<dbReference type="PANTHER" id="PTHR47700:SF2">
    <property type="entry name" value="CHITINASE"/>
    <property type="match status" value="1"/>
</dbReference>
<keyword evidence="10" id="KW-0624">Polysaccharide degradation</keyword>
<dbReference type="PROSITE" id="PS01095">
    <property type="entry name" value="GH18_1"/>
    <property type="match status" value="1"/>
</dbReference>
<evidence type="ECO:0000256" key="12">
    <source>
        <dbReference type="SAM" id="MobiDB-lite"/>
    </source>
</evidence>
<sequence length="1377" mass="152157">MPLGHMGWFLIYCAEIRRTRRPSDCPAPCVDYSNTHSWTPYFSIRRLDRCQDPLLLQFSVTESLYDPKSDILIRTCSLGSGIAPQPIEEVPIENPKKAEALHQSSLDTAPACRSPGVATSRDLLFSTNNGHTGGNGYVLSLLNGMKSYFVDDNNCDGNILFAFNNGTVAGLYVGSNLGKPTISTALDALWDRLQNEGLSGNQTSPNTYVCCSAGDPYTPPKPQPNPDGTCATHLIVQNDDCSKIGNMYGVTVEEIEEWNRGTTWAWTQCGKLLLGYNMCVSEGTTPLPPPQAGTACGPLVPGTKPPAAGESLADLNPCPLNACCSHWGFCGVFPGHCGIHAPEDGGPGSKLEGFQNTCVSNCGNDIKMNSGPPEKFSRVGYYGSYNFNRKCLWMNAKNANTDGTYTHMHWGFADIDPDDFTVIITDPGNQWEEFKKLDLKRIISLGGWAYSTEAATYNILRRAIIDNRDTFARNLADFAEEHSIDGIDIDWEYPGAPDIMVDGRVIGKETDGADYLEFLKVLKSYLGTKSVSIAAPASYWYLKAFPIDEIAAEIDYIVYMTYDLHGQWDYGNPHSFDQCDSGKCLRSHVNLTETINALSMITKAGVPNKKIFVGEASYGRSFRMAINGAFGPLDDFTGTRLVSDANPGRCTNAPGYLALAEINELVGKSGAMLFYDRDAQAQILLYDGDYVSYTTREQMDDRRDMWLDMSIDWAVDLQGFGIEDIKTPLDVPEPGETGCTSGEDISLQTGDLCEYTCQYGYCPEEWCFCTETGKVPAPPSSHKEEYQSLNGIDVELSRMCNFACKRNYCPLDKCEIIIIEDGEEEEVEEEEPKEIYPNARSLRDHNTMNCYIYRDKTNDAAATCQKPCQSFTDAAAEEGRISNYGCYSFYPGAKEIPWIPVPGENKEMTVSRCQCDSWVVNEIADFVMEAMPLIAQASFFLSRENPVLMIKQIGCVVLMSSFKLVLDVGLSIVPGGRIVDAGLDMLATGVQMANYLYDEDNDPPGAFSWWLSLCGDPALIPEDILTVFDILGSIGEGMTSFKKPKKLQKGSGKKGDEGNPTEATRGKVRPGTTKKSPNPIAKKKKCDIKAAMRERRMINTIRYLNCDAQDQTQTTDWIIESLSPVKGAQTLQTITDCGNDAPQACYHYSSAIKVNPQWATLTCPPEAISSAWRYDFRGKPKVTDIWNDQHAGAGWLDSPHYPAVKANLDLGQYERDEFPPAYLLNANHDAVKNAGINTKGQLMWYIPANQNKAGGRLWKGACFKPLFHQKIMEDANFKRQFNADLGKVVRVNPKKRCTESIATATADYHPEFVIGWAHDAPPADPDWHDGEKVNPCWDSTRAPEDPGLPLLTYGAAYDNNMMYYDYMAPYGPGVNGG</sequence>
<dbReference type="CDD" id="cd00035">
    <property type="entry name" value="ChtBD1"/>
    <property type="match status" value="1"/>
</dbReference>
<evidence type="ECO:0000259" key="13">
    <source>
        <dbReference type="PROSITE" id="PS51782"/>
    </source>
</evidence>
<feature type="region of interest" description="Disordered" evidence="12">
    <location>
        <begin position="1041"/>
        <end position="1084"/>
    </location>
</feature>
<dbReference type="SUPFAM" id="SSF54556">
    <property type="entry name" value="Chitinase insertion domain"/>
    <property type="match status" value="1"/>
</dbReference>
<comment type="similarity">
    <text evidence="2">Belongs to the glycosyl hydrolase 18 family. Chitinase class V subfamily.</text>
</comment>
<dbReference type="InterPro" id="IPR036861">
    <property type="entry name" value="Endochitinase-like_sf"/>
</dbReference>
<dbReference type="InterPro" id="IPR011583">
    <property type="entry name" value="Chitinase_II/V-like_cat"/>
</dbReference>
<dbReference type="Pfam" id="PF00187">
    <property type="entry name" value="Chitin_bind_1"/>
    <property type="match status" value="1"/>
</dbReference>
<evidence type="ECO:0000256" key="1">
    <source>
        <dbReference type="ARBA" id="ARBA00000822"/>
    </source>
</evidence>
<evidence type="ECO:0000256" key="3">
    <source>
        <dbReference type="ARBA" id="ARBA00012729"/>
    </source>
</evidence>
<dbReference type="Proteomes" id="UP000799440">
    <property type="component" value="Unassembled WGS sequence"/>
</dbReference>
<comment type="catalytic activity">
    <reaction evidence="1">
        <text>Random endo-hydrolysis of N-acetyl-beta-D-glucosaminide (1-&gt;4)-beta-linkages in chitin and chitodextrins.</text>
        <dbReference type="EC" id="3.2.1.14"/>
    </reaction>
</comment>
<evidence type="ECO:0000259" key="14">
    <source>
        <dbReference type="PROSITE" id="PS51910"/>
    </source>
</evidence>
<dbReference type="InterPro" id="IPR001579">
    <property type="entry name" value="Glyco_hydro_18_chit_AS"/>
</dbReference>
<dbReference type="SMART" id="SM00636">
    <property type="entry name" value="Glyco_18"/>
    <property type="match status" value="1"/>
</dbReference>
<dbReference type="PROSITE" id="PS51782">
    <property type="entry name" value="LYSM"/>
    <property type="match status" value="1"/>
</dbReference>
<dbReference type="Gene3D" id="3.30.60.10">
    <property type="entry name" value="Endochitinase-like"/>
    <property type="match status" value="1"/>
</dbReference>
<dbReference type="Gene3D" id="3.20.20.80">
    <property type="entry name" value="Glycosidases"/>
    <property type="match status" value="1"/>
</dbReference>
<dbReference type="GO" id="GO:0006032">
    <property type="term" value="P:chitin catabolic process"/>
    <property type="evidence" value="ECO:0007669"/>
    <property type="project" value="UniProtKB-KW"/>
</dbReference>
<dbReference type="InterPro" id="IPR018392">
    <property type="entry name" value="LysM"/>
</dbReference>
<evidence type="ECO:0000256" key="7">
    <source>
        <dbReference type="ARBA" id="ARBA00023026"/>
    </source>
</evidence>
<keyword evidence="8" id="KW-0119">Carbohydrate metabolism</keyword>
<protein>
    <recommendedName>
        <fullName evidence="3">chitinase</fullName>
        <ecNumber evidence="3">3.2.1.14</ecNumber>
    </recommendedName>
</protein>
<feature type="domain" description="GH18" evidence="14">
    <location>
        <begin position="376"/>
        <end position="690"/>
    </location>
</feature>
<reference evidence="15" key="1">
    <citation type="journal article" date="2020" name="Stud. Mycol.">
        <title>101 Dothideomycetes genomes: a test case for predicting lifestyles and emergence of pathogens.</title>
        <authorList>
            <person name="Haridas S."/>
            <person name="Albert R."/>
            <person name="Binder M."/>
            <person name="Bloem J."/>
            <person name="Labutti K."/>
            <person name="Salamov A."/>
            <person name="Andreopoulos B."/>
            <person name="Baker S."/>
            <person name="Barry K."/>
            <person name="Bills G."/>
            <person name="Bluhm B."/>
            <person name="Cannon C."/>
            <person name="Castanera R."/>
            <person name="Culley D."/>
            <person name="Daum C."/>
            <person name="Ezra D."/>
            <person name="Gonzalez J."/>
            <person name="Henrissat B."/>
            <person name="Kuo A."/>
            <person name="Liang C."/>
            <person name="Lipzen A."/>
            <person name="Lutzoni F."/>
            <person name="Magnuson J."/>
            <person name="Mondo S."/>
            <person name="Nolan M."/>
            <person name="Ohm R."/>
            <person name="Pangilinan J."/>
            <person name="Park H.-J."/>
            <person name="Ramirez L."/>
            <person name="Alfaro M."/>
            <person name="Sun H."/>
            <person name="Tritt A."/>
            <person name="Yoshinaga Y."/>
            <person name="Zwiers L.-H."/>
            <person name="Turgeon B."/>
            <person name="Goodwin S."/>
            <person name="Spatafora J."/>
            <person name="Crous P."/>
            <person name="Grigoriev I."/>
        </authorList>
    </citation>
    <scope>NUCLEOTIDE SEQUENCE</scope>
    <source>
        <strain evidence="15">CBS 119925</strain>
    </source>
</reference>
<dbReference type="PANTHER" id="PTHR47700">
    <property type="entry name" value="V CHITINASE, PUTATIVE (AFU_ORTHOLOGUE AFUA_6G13720)-RELATED"/>
    <property type="match status" value="1"/>
</dbReference>
<keyword evidence="9 11" id="KW-0326">Glycosidase</keyword>
<dbReference type="InterPro" id="IPR001223">
    <property type="entry name" value="Glyco_hydro18_cat"/>
</dbReference>
<organism evidence="15 16">
    <name type="scientific">Sporormia fimetaria CBS 119925</name>
    <dbReference type="NCBI Taxonomy" id="1340428"/>
    <lineage>
        <taxon>Eukaryota</taxon>
        <taxon>Fungi</taxon>
        <taxon>Dikarya</taxon>
        <taxon>Ascomycota</taxon>
        <taxon>Pezizomycotina</taxon>
        <taxon>Dothideomycetes</taxon>
        <taxon>Pleosporomycetidae</taxon>
        <taxon>Pleosporales</taxon>
        <taxon>Sporormiaceae</taxon>
        <taxon>Sporormia</taxon>
    </lineage>
</organism>
<evidence type="ECO:0000256" key="4">
    <source>
        <dbReference type="ARBA" id="ARBA00022669"/>
    </source>
</evidence>
<evidence type="ECO:0000256" key="5">
    <source>
        <dbReference type="ARBA" id="ARBA00022801"/>
    </source>
</evidence>
<dbReference type="InterPro" id="IPR017853">
    <property type="entry name" value="GH"/>
</dbReference>
<keyword evidence="7" id="KW-0843">Virulence</keyword>
<evidence type="ECO:0000256" key="6">
    <source>
        <dbReference type="ARBA" id="ARBA00023024"/>
    </source>
</evidence>
<feature type="domain" description="LysM" evidence="13">
    <location>
        <begin position="231"/>
        <end position="280"/>
    </location>
</feature>
<dbReference type="GO" id="GO:0008061">
    <property type="term" value="F:chitin binding"/>
    <property type="evidence" value="ECO:0007669"/>
    <property type="project" value="UniProtKB-KW"/>
</dbReference>
<evidence type="ECO:0000256" key="11">
    <source>
        <dbReference type="RuleBase" id="RU000489"/>
    </source>
</evidence>
<dbReference type="EMBL" id="MU006602">
    <property type="protein sequence ID" value="KAF2742939.1"/>
    <property type="molecule type" value="Genomic_DNA"/>
</dbReference>
<dbReference type="SUPFAM" id="SSF54106">
    <property type="entry name" value="LysM domain"/>
    <property type="match status" value="1"/>
</dbReference>
<dbReference type="SUPFAM" id="SSF51445">
    <property type="entry name" value="(Trans)glycosidases"/>
    <property type="match status" value="1"/>
</dbReference>
<evidence type="ECO:0000313" key="15">
    <source>
        <dbReference type="EMBL" id="KAF2742939.1"/>
    </source>
</evidence>
<dbReference type="GO" id="GO:0000272">
    <property type="term" value="P:polysaccharide catabolic process"/>
    <property type="evidence" value="ECO:0007669"/>
    <property type="project" value="UniProtKB-KW"/>
</dbReference>
<feature type="compositionally biased region" description="Basic residues" evidence="12">
    <location>
        <begin position="1042"/>
        <end position="1052"/>
    </location>
</feature>
<evidence type="ECO:0000313" key="16">
    <source>
        <dbReference type="Proteomes" id="UP000799440"/>
    </source>
</evidence>
<name>A0A6A6UYX3_9PLEO</name>
<dbReference type="InterPro" id="IPR001002">
    <property type="entry name" value="Chitin-bd_1"/>
</dbReference>
<accession>A0A6A6UYX3</accession>
<dbReference type="PROSITE" id="PS51910">
    <property type="entry name" value="GH18_2"/>
    <property type="match status" value="1"/>
</dbReference>